<evidence type="ECO:0000259" key="4">
    <source>
        <dbReference type="PROSITE" id="PS50235"/>
    </source>
</evidence>
<reference evidence="5" key="1">
    <citation type="submission" date="2021-01" db="EMBL/GenBank/DDBJ databases">
        <authorList>
            <consortium name="Genoscope - CEA"/>
            <person name="William W."/>
        </authorList>
    </citation>
    <scope>NUCLEOTIDE SEQUENCE</scope>
</reference>
<keyword evidence="3" id="KW-0378">Hydrolase</keyword>
<keyword evidence="1" id="KW-0645">Protease</keyword>
<gene>
    <name evidence="5" type="ORF">PSON_ATCC_30995.1.T1010137</name>
</gene>
<dbReference type="GO" id="GO:0004843">
    <property type="term" value="F:cysteine-type deubiquitinase activity"/>
    <property type="evidence" value="ECO:0007669"/>
    <property type="project" value="InterPro"/>
</dbReference>
<evidence type="ECO:0000256" key="1">
    <source>
        <dbReference type="ARBA" id="ARBA00022670"/>
    </source>
</evidence>
<dbReference type="InterPro" id="IPR028889">
    <property type="entry name" value="USP"/>
</dbReference>
<dbReference type="InterPro" id="IPR050164">
    <property type="entry name" value="Peptidase_C19"/>
</dbReference>
<dbReference type="Pfam" id="PF00443">
    <property type="entry name" value="UCH"/>
    <property type="match status" value="1"/>
</dbReference>
<evidence type="ECO:0000313" key="6">
    <source>
        <dbReference type="Proteomes" id="UP000692954"/>
    </source>
</evidence>
<dbReference type="InterPro" id="IPR056850">
    <property type="entry name" value="ARM_UBP34_24_USP9X_Y"/>
</dbReference>
<feature type="domain" description="USP" evidence="4">
    <location>
        <begin position="1318"/>
        <end position="1649"/>
    </location>
</feature>
<keyword evidence="2" id="KW-0833">Ubl conjugation pathway</keyword>
<sequence length="2222" mass="260774">MFADLIQHIKNTSPQFVIGQYADAYDNYSSWRMCKVINLTSDTITVQYDGWSQKYDETHKLKIGRVVYFRSHTELYTGAQKLAVREYNINKEIDHIQQVIEKMQKLIVNEFANVEPHDVCQFIRGELYLLIDSVMQEQQQYTQGEFKMTTDLIEAFIRFFISWANKIQEKINIFIQGIQAHPLIYYFHLDTCLVSCHPEMFDTLTKIFNGGGPRCKRYFQYNETQLLKMYNITDRSLSNAQQGFFKYFQDSNGLQVIENLISWQNGEGENKQKVPFGIIKNILPLVESIYRSFNVNQNQQEWLQKIKDMIINRLHQLTTNDLKESNLNPVFQIFKLIPQSFSSITNISQECECTEIKLAITLIKSSILEKKIKGVKELTEIISKITSFKSSQTYMNTTINYFNSERLGKFLQYEKVFDILLQEAGHAEVFKRAAPILRFMVDQVYSSTKDIEQLWEASQKGHETEAQSVYEVISDIARVMTNEQMEVIFQKLYNMSQKDIDLNLINFIKDFTLSAQRNTIRKNKPIQTLALMWELLQDKSDLNPNLLESLMSGFIQCLRNDREQFQQLCLDNLKKSISFPQCLHILQKIIESYGIGQVYFGSSSEDNLNKIMKENQMIDLIVRNLETYRASVTNCQDCFAILTGKVAHAQRIQYKMDFLEYIAASPKKYEFSLENFKKLWHILIINPIHETDRNPMLDFLVKGGFRVKDDLFKHVFCNINYPIKLCYRSIEKYFMQLNQKNGTINCQKSYIRILKYDQIIGLNFFFDVAFNYPDADQAIQTLLQLHMRTEKANQVEQKLQMWNSLLMKCKEALKQQNSQIQNVIKCLKDLVTGIEGKQYLNTSSLENTFTKFQVQLGKDEKTLKEVSLPSNCTLLAVRNHLSSLYNLNQQDYDMFLANHDMRINQDNEEDLTISLFEESKSRDKPDIILQNISQNTNSLFLSIRKFKTNLSSNTELSEILFELLQSENYEDIWEVLTLMPQNKQIKERLDKGGSDEDQWSKILYFNCNKKLLYCLQIYETMIQQDKSLLQQFLKTKGCQSIISYYLKRQENEFANLFNLKCYAQIAKIIGMCNVRDQEINKKCVKYIIYALTKIENKVYQDPSAIQSFLQNNFKITSTENVGDIEQLIKSLTELVDPQIRKTLCQQLIELKPLHKHFKNLGDNLQDVMKLKNQAEQYLELYAGVLQQTNGNDLTKITQRLPQIIIGFLQEDETEKILLQAFKLICILVTKCEESMMMIITNEQLSDSIISSLFQLNAKTLQSQDTRKAGYEIVQKLFANQKLMNIFEQYFQCAFWRTSSNTNWNIVQTQQSKSQTGFVGLRNLGCICYMNSLMQQLFTLPNFRESVLSLTLEQGQQTISYQFQLLLSALKNSQKQFYDPSNFCSVLGPNYKPINFYEQMDVDEFFLQLMDKLELELKPLKRDVIIPKSFGGFMSTEFISKGCQHQSSREELFLALSLQVKNKKNIYESMKMMTDGEMLEGDNAYMCEKCEKKVPALMRVCIKQLPNVLIMVLKRFEFNYETQQKFKLNDYYEFPTQLNMKQFTKEYLQKQDNQDTEEGDRPIVTEYSDEYYDYHLRGVIIHVGTADHGHYYSLIKDNQNNKWYEFNDILVKPFEFGDLATEAFGNDDKGRSNQLLSRSKNAYMLFYERKTYFDENGKALKSDQELRWFFNNQKSEKQNDEILIDNIKFQISQIMFDEGFFEFSCALLNEGSQIHIGRFCLQYFLTVVIRFQERAQFVPKYLEKLKQITRSSIQLANEFLISIQNSDVLNELILQNPIQDMRVIIGGLINDAIKCLIENEKYQSYKEFKSKSNLIQLTQSMIHYIQVRKNSEQIQRIIYQLSLYDFSKTYLRELKGVGRIFLYFLDEPAVGAGYIDILEPKIEQKLLKINKQYIRSEQIFQSPQLMQQQENLKFDNLFVDYTFLMMALNQLIYQEDDELCMLDDPLLLKRLLSITFTRQARLALKEVIQKYIRLNNNPWDQSLAIVVSIYEHMKECDEKDLKTALIVLRGIGEIDDAYSEQRLTLIAEAYISALKDNLGYWYYTSIMFDYIIKISTKLNFQKAFVDVLNRNKGVLKLMYQWLKESQNPLQNFTQQRWKVFKKRQTNVLAQDITDKLNKLQILSQKRIESLDKIMNQQVVNSSGYDSDTIPKYDQQVDVIIPARTYINNFENCGYQTLTIGINLGDMMELRQNNIIKWVFNTDSSLAPPNTQTAKYENHVSFMK</sequence>
<dbReference type="GO" id="GO:0016579">
    <property type="term" value="P:protein deubiquitination"/>
    <property type="evidence" value="ECO:0007669"/>
    <property type="project" value="InterPro"/>
</dbReference>
<evidence type="ECO:0000313" key="5">
    <source>
        <dbReference type="EMBL" id="CAD8112706.1"/>
    </source>
</evidence>
<dbReference type="InterPro" id="IPR018200">
    <property type="entry name" value="USP_CS"/>
</dbReference>
<dbReference type="Pfam" id="PF25010">
    <property type="entry name" value="ARM_UBP24_USP9X-Y"/>
    <property type="match status" value="1"/>
</dbReference>
<proteinExistence type="predicted"/>
<organism evidence="5 6">
    <name type="scientific">Paramecium sonneborni</name>
    <dbReference type="NCBI Taxonomy" id="65129"/>
    <lineage>
        <taxon>Eukaryota</taxon>
        <taxon>Sar</taxon>
        <taxon>Alveolata</taxon>
        <taxon>Ciliophora</taxon>
        <taxon>Intramacronucleata</taxon>
        <taxon>Oligohymenophorea</taxon>
        <taxon>Peniculida</taxon>
        <taxon>Parameciidae</taxon>
        <taxon>Paramecium</taxon>
    </lineage>
</organism>
<dbReference type="OrthoDB" id="289038at2759"/>
<name>A0A8S1QAE5_9CILI</name>
<comment type="caution">
    <text evidence="5">The sequence shown here is derived from an EMBL/GenBank/DDBJ whole genome shotgun (WGS) entry which is preliminary data.</text>
</comment>
<dbReference type="PANTHER" id="PTHR24006:SF827">
    <property type="entry name" value="UBIQUITIN CARBOXYL-TERMINAL HYDROLASE 34"/>
    <property type="match status" value="1"/>
</dbReference>
<dbReference type="FunFam" id="3.90.70.10:FF:000022">
    <property type="entry name" value="Ubiquitin carboxyl-terminal hydrolase 24"/>
    <property type="match status" value="1"/>
</dbReference>
<dbReference type="Proteomes" id="UP000692954">
    <property type="component" value="Unassembled WGS sequence"/>
</dbReference>
<keyword evidence="6" id="KW-1185">Reference proteome</keyword>
<evidence type="ECO:0000256" key="2">
    <source>
        <dbReference type="ARBA" id="ARBA00022786"/>
    </source>
</evidence>
<protein>
    <recommendedName>
        <fullName evidence="4">USP domain-containing protein</fullName>
    </recommendedName>
</protein>
<dbReference type="PROSITE" id="PS50235">
    <property type="entry name" value="USP_3"/>
    <property type="match status" value="1"/>
</dbReference>
<dbReference type="PROSITE" id="PS00973">
    <property type="entry name" value="USP_2"/>
    <property type="match status" value="1"/>
</dbReference>
<dbReference type="EMBL" id="CAJJDN010000101">
    <property type="protein sequence ID" value="CAD8112706.1"/>
    <property type="molecule type" value="Genomic_DNA"/>
</dbReference>
<dbReference type="InterPro" id="IPR001394">
    <property type="entry name" value="Peptidase_C19_UCH"/>
</dbReference>
<dbReference type="GO" id="GO:0005829">
    <property type="term" value="C:cytosol"/>
    <property type="evidence" value="ECO:0007669"/>
    <property type="project" value="TreeGrafter"/>
</dbReference>
<accession>A0A8S1QAE5</accession>
<dbReference type="GO" id="GO:0006508">
    <property type="term" value="P:proteolysis"/>
    <property type="evidence" value="ECO:0007669"/>
    <property type="project" value="UniProtKB-KW"/>
</dbReference>
<dbReference type="PANTHER" id="PTHR24006">
    <property type="entry name" value="UBIQUITIN CARBOXYL-TERMINAL HYDROLASE"/>
    <property type="match status" value="1"/>
</dbReference>
<dbReference type="GO" id="GO:0005634">
    <property type="term" value="C:nucleus"/>
    <property type="evidence" value="ECO:0007669"/>
    <property type="project" value="TreeGrafter"/>
</dbReference>
<evidence type="ECO:0000256" key="3">
    <source>
        <dbReference type="ARBA" id="ARBA00022801"/>
    </source>
</evidence>